<reference evidence="2" key="1">
    <citation type="submission" date="2018-08" db="EMBL/GenBank/DDBJ databases">
        <authorList>
            <person name="Rossello M."/>
        </authorList>
    </citation>
    <scope>NUCLEOTIDE SEQUENCE [LARGE SCALE GENOMIC DNA]</scope>
    <source>
        <strain evidence="2">cv. Chinese Spring</strain>
    </source>
</reference>
<dbReference type="InterPro" id="IPR036047">
    <property type="entry name" value="F-box-like_dom_sf"/>
</dbReference>
<dbReference type="GeneID" id="123148224"/>
<dbReference type="InterPro" id="IPR055411">
    <property type="entry name" value="LRR_FXL15/At3g58940/PEG3-like"/>
</dbReference>
<dbReference type="Gramene" id="TraesSTA7A03G03958020.1">
    <property type="protein sequence ID" value="TraesSTA7A03G03958020.1"/>
    <property type="gene ID" value="TraesSTA7A03G03958020"/>
</dbReference>
<name>A0A3B6RMM6_WHEAT</name>
<dbReference type="EnsemblPlants" id="TraesCS7A02G379800.1">
    <property type="protein sequence ID" value="TraesCS7A02G379800.1"/>
    <property type="gene ID" value="TraesCS7A02G379800"/>
</dbReference>
<dbReference type="Gramene" id="TraesLAC7A03G03918840.1">
    <property type="protein sequence ID" value="TraesLAC7A03G03918840.1"/>
    <property type="gene ID" value="TraesLAC7A03G03918840"/>
</dbReference>
<dbReference type="Gramene" id="TraesPARA_EIv1.0_2317850.1">
    <property type="protein sequence ID" value="TraesPARA_EIv1.0_2317850.1.CDS"/>
    <property type="gene ID" value="TraesPARA_EIv1.0_2317850"/>
</dbReference>
<evidence type="ECO:0000259" key="1">
    <source>
        <dbReference type="PROSITE" id="PS50181"/>
    </source>
</evidence>
<dbReference type="InterPro" id="IPR006566">
    <property type="entry name" value="FBD"/>
</dbReference>
<protein>
    <recommendedName>
        <fullName evidence="1">F-box domain-containing protein</fullName>
    </recommendedName>
</protein>
<dbReference type="Gramene" id="TraesPARA_EIv1.0_2317850.2">
    <property type="protein sequence ID" value="TraesPARA_EIv1.0_2317850.2.CDS"/>
    <property type="gene ID" value="TraesPARA_EIv1.0_2317850"/>
</dbReference>
<dbReference type="AlphaFoldDB" id="A0A3B6RMM6"/>
<dbReference type="InterPro" id="IPR055302">
    <property type="entry name" value="F-box_dom-containing"/>
</dbReference>
<proteinExistence type="predicted"/>
<dbReference type="Gramene" id="TraesCAD_scaffold_008719_01G000100.1">
    <property type="protein sequence ID" value="TraesCAD_scaffold_008719_01G000100.1"/>
    <property type="gene ID" value="TraesCAD_scaffold_008719_01G000100"/>
</dbReference>
<dbReference type="InterPro" id="IPR001810">
    <property type="entry name" value="F-box_dom"/>
</dbReference>
<dbReference type="PANTHER" id="PTHR32141">
    <property type="match status" value="1"/>
</dbReference>
<dbReference type="Gramene" id="TraesLDM7A03G03968500.1">
    <property type="protein sequence ID" value="TraesLDM7A03G03968500.1"/>
    <property type="gene ID" value="TraesLDM7A03G03968500"/>
</dbReference>
<evidence type="ECO:0000313" key="3">
    <source>
        <dbReference type="Proteomes" id="UP000019116"/>
    </source>
</evidence>
<keyword evidence="3" id="KW-1185">Reference proteome</keyword>
<dbReference type="RefSeq" id="XP_044423537.1">
    <property type="nucleotide sequence ID" value="XM_044567602.1"/>
</dbReference>
<evidence type="ECO:0000313" key="2">
    <source>
        <dbReference type="EnsemblPlants" id="TraesCS7A02G379800.1"/>
    </source>
</evidence>
<dbReference type="Gramene" id="TraesARI7A03G03939090.2">
    <property type="protein sequence ID" value="TraesARI7A03G03939090.2"/>
    <property type="gene ID" value="TraesARI7A03G03939090"/>
</dbReference>
<gene>
    <name evidence="2" type="primary">LOC123148224</name>
</gene>
<dbReference type="Gramene" id="TraesJAG7A03G03947100.1">
    <property type="protein sequence ID" value="TraesJAG7A03G03947100.1"/>
    <property type="gene ID" value="TraesJAG7A03G03947100"/>
</dbReference>
<accession>A0A3B6RMM6</accession>
<dbReference type="Gramene" id="TraesWEE_scaffold_016325_01G000100.1">
    <property type="protein sequence ID" value="TraesWEE_scaffold_016325_01G000100.1"/>
    <property type="gene ID" value="TraesWEE_scaffold_016325_01G000100"/>
</dbReference>
<dbReference type="Pfam" id="PF24758">
    <property type="entry name" value="LRR_At5g56370"/>
    <property type="match status" value="1"/>
</dbReference>
<dbReference type="Gramene" id="TraesNOR7A03G04008910.2">
    <property type="protein sequence ID" value="TraesNOR7A03G04008910.2"/>
    <property type="gene ID" value="TraesNOR7A03G04008910"/>
</dbReference>
<dbReference type="PANTHER" id="PTHR32141:SF52">
    <property type="entry name" value="F-BOX DOMAIN-CONTAINING PROTEIN"/>
    <property type="match status" value="1"/>
</dbReference>
<dbReference type="Gramene" id="TraesCS7A02G379800.1">
    <property type="protein sequence ID" value="TraesCS7A02G379800.1"/>
    <property type="gene ID" value="TraesCS7A02G379800"/>
</dbReference>
<dbReference type="Gramene" id="TraesJUL7A03G04001950.1">
    <property type="protein sequence ID" value="TraesJUL7A03G04001950.1"/>
    <property type="gene ID" value="TraesJUL7A03G04001950"/>
</dbReference>
<dbReference type="SUPFAM" id="SSF52047">
    <property type="entry name" value="RNI-like"/>
    <property type="match status" value="1"/>
</dbReference>
<dbReference type="Gramene" id="TraesCS7A03G0922900.1">
    <property type="protein sequence ID" value="TraesCS7A03G0922900.1.CDS"/>
    <property type="gene ID" value="TraesCS7A03G0922900"/>
</dbReference>
<dbReference type="Gramene" id="TraesARI7A03G03939090.1">
    <property type="protein sequence ID" value="TraesARI7A03G03939090.1"/>
    <property type="gene ID" value="TraesARI7A03G03939090"/>
</dbReference>
<dbReference type="Proteomes" id="UP000019116">
    <property type="component" value="Chromosome 7A"/>
</dbReference>
<dbReference type="Gramene" id="TraesMAC7A03G03964570.1">
    <property type="protein sequence ID" value="TraesMAC7A03G03964570.1"/>
    <property type="gene ID" value="TraesMAC7A03G03964570"/>
</dbReference>
<reference evidence="2" key="2">
    <citation type="submission" date="2018-10" db="UniProtKB">
        <authorList>
            <consortium name="EnsemblPlants"/>
        </authorList>
    </citation>
    <scope>IDENTIFICATION</scope>
</reference>
<dbReference type="PROSITE" id="PS50181">
    <property type="entry name" value="FBOX"/>
    <property type="match status" value="1"/>
</dbReference>
<dbReference type="Gramene" id="TraesCLE_scaffold_013743_01G000100.1">
    <property type="protein sequence ID" value="TraesCLE_scaffold_013743_01G000100.1"/>
    <property type="gene ID" value="TraesCLE_scaffold_013743_01G000100"/>
</dbReference>
<dbReference type="InterPro" id="IPR032675">
    <property type="entry name" value="LRR_dom_sf"/>
</dbReference>
<dbReference type="STRING" id="4565.A0A3B6RMM6"/>
<dbReference type="Gramene" id="TraesSYM7A03G03918780.1">
    <property type="protein sequence ID" value="TraesSYM7A03G03918780.1"/>
    <property type="gene ID" value="TraesSYM7A03G03918780"/>
</dbReference>
<dbReference type="SUPFAM" id="SSF81383">
    <property type="entry name" value="F-box domain"/>
    <property type="match status" value="1"/>
</dbReference>
<dbReference type="RefSeq" id="XP_044423538.1">
    <property type="nucleotide sequence ID" value="XM_044567603.1"/>
</dbReference>
<dbReference type="Gramene" id="TraesROB_scaffold_005274_01G000500.1">
    <property type="protein sequence ID" value="TraesROB_scaffold_005274_01G000500.1"/>
    <property type="gene ID" value="TraesROB_scaffold_005274_01G000500"/>
</dbReference>
<dbReference type="Gramene" id="TraesNOR7A03G04008910.1">
    <property type="protein sequence ID" value="TraesNOR7A03G04008910.1"/>
    <property type="gene ID" value="TraesNOR7A03G04008910"/>
</dbReference>
<feature type="domain" description="F-box" evidence="1">
    <location>
        <begin position="9"/>
        <end position="56"/>
    </location>
</feature>
<dbReference type="Gramene" id="TraesLDM7A03G03968500.2">
    <property type="protein sequence ID" value="TraesLDM7A03G03968500.2"/>
    <property type="gene ID" value="TraesLDM7A03G03968500"/>
</dbReference>
<dbReference type="Pfam" id="PF08387">
    <property type="entry name" value="FBD"/>
    <property type="match status" value="1"/>
</dbReference>
<sequence length="443" mass="49356">MADGAGSGRSRLSALPNDLLRHIVTFLPVMEAARAATLGRGWRHLWRSYPLVLKDADIPERARDAAIPRVLADHPGHFRAVILYDCRLASLDRELPAWPRLLVDKRTEKLVLAYSWVVNQPNPGRLLPADILRCDSLQELTLDFWTFPSGAEVVLPRLRILAMVRIGISEQELESLIAASPVLESLRLTLNSPKHVRLRSQSLQCALVGLSRVEEFTLVDTPLLERLYLFLPPTGVVGFRIACAPNLQVLGYLDTRAHKLQIGNSVIGSDTMVSASTVVRSVKILALTVNFGVFGEVKMLASFLRCFPNIDTLHIESAPHDPSVTANESSGEYHAKFWQEISPICCLRSHIKKMVIHDYRGDQNEFEFLKFIAMNAQELQSLLIVPHEGILSSADKVNEIKDKLQCLQFPTGISAVLQLSPKAGTGLRLEKASNLTIDDPFEW</sequence>
<dbReference type="KEGG" id="taes:123148224"/>
<organism evidence="2">
    <name type="scientific">Triticum aestivum</name>
    <name type="common">Wheat</name>
    <dbReference type="NCBI Taxonomy" id="4565"/>
    <lineage>
        <taxon>Eukaryota</taxon>
        <taxon>Viridiplantae</taxon>
        <taxon>Streptophyta</taxon>
        <taxon>Embryophyta</taxon>
        <taxon>Tracheophyta</taxon>
        <taxon>Spermatophyta</taxon>
        <taxon>Magnoliopsida</taxon>
        <taxon>Liliopsida</taxon>
        <taxon>Poales</taxon>
        <taxon>Poaceae</taxon>
        <taxon>BOP clade</taxon>
        <taxon>Pooideae</taxon>
        <taxon>Triticodae</taxon>
        <taxon>Triticeae</taxon>
        <taxon>Triticinae</taxon>
        <taxon>Triticum</taxon>
    </lineage>
</organism>
<dbReference type="Pfam" id="PF00646">
    <property type="entry name" value="F-box"/>
    <property type="match status" value="1"/>
</dbReference>
<dbReference type="Gene3D" id="3.80.10.10">
    <property type="entry name" value="Ribonuclease Inhibitor"/>
    <property type="match status" value="1"/>
</dbReference>